<comment type="caution">
    <text evidence="10">The sequence shown here is derived from an EMBL/GenBank/DDBJ whole genome shotgun (WGS) entry which is preliminary data.</text>
</comment>
<feature type="region of interest" description="Disordered" evidence="7">
    <location>
        <begin position="675"/>
        <end position="699"/>
    </location>
</feature>
<feature type="region of interest" description="Disordered" evidence="7">
    <location>
        <begin position="800"/>
        <end position="821"/>
    </location>
</feature>
<dbReference type="PROSITE" id="PS00136">
    <property type="entry name" value="SUBTILASE_ASP"/>
    <property type="match status" value="1"/>
</dbReference>
<feature type="active site" description="Charge relay system" evidence="5">
    <location>
        <position position="32"/>
    </location>
</feature>
<proteinExistence type="inferred from homology"/>
<evidence type="ECO:0000256" key="4">
    <source>
        <dbReference type="ARBA" id="ARBA00022825"/>
    </source>
</evidence>
<dbReference type="SUPFAM" id="SSF52743">
    <property type="entry name" value="Subtilisin-like"/>
    <property type="match status" value="1"/>
</dbReference>
<evidence type="ECO:0000256" key="2">
    <source>
        <dbReference type="ARBA" id="ARBA00022670"/>
    </source>
</evidence>
<feature type="compositionally biased region" description="Basic and acidic residues" evidence="7">
    <location>
        <begin position="1843"/>
        <end position="1856"/>
    </location>
</feature>
<feature type="region of interest" description="Disordered" evidence="7">
    <location>
        <begin position="1839"/>
        <end position="1866"/>
    </location>
</feature>
<evidence type="ECO:0000256" key="3">
    <source>
        <dbReference type="ARBA" id="ARBA00022801"/>
    </source>
</evidence>
<feature type="compositionally biased region" description="Polar residues" evidence="7">
    <location>
        <begin position="368"/>
        <end position="383"/>
    </location>
</feature>
<evidence type="ECO:0000259" key="8">
    <source>
        <dbReference type="Pfam" id="PF00082"/>
    </source>
</evidence>
<dbReference type="EMBL" id="JAMQON010000005">
    <property type="protein sequence ID" value="MDS0261146.1"/>
    <property type="molecule type" value="Genomic_DNA"/>
</dbReference>
<dbReference type="Gene3D" id="3.40.50.200">
    <property type="entry name" value="Peptidase S8/S53 domain"/>
    <property type="match status" value="1"/>
</dbReference>
<feature type="region of interest" description="Disordered" evidence="7">
    <location>
        <begin position="368"/>
        <end position="390"/>
    </location>
</feature>
<feature type="domain" description="Peptidase C-terminal archaeal/bacterial" evidence="9">
    <location>
        <begin position="1651"/>
        <end position="1717"/>
    </location>
</feature>
<dbReference type="PROSITE" id="PS51892">
    <property type="entry name" value="SUBTILASE"/>
    <property type="match status" value="1"/>
</dbReference>
<evidence type="ECO:0000256" key="7">
    <source>
        <dbReference type="SAM" id="MobiDB-lite"/>
    </source>
</evidence>
<feature type="compositionally biased region" description="Acidic residues" evidence="7">
    <location>
        <begin position="439"/>
        <end position="458"/>
    </location>
</feature>
<feature type="compositionally biased region" description="Basic and acidic residues" evidence="7">
    <location>
        <begin position="685"/>
        <end position="696"/>
    </location>
</feature>
<feature type="region of interest" description="Disordered" evidence="7">
    <location>
        <begin position="3082"/>
        <end position="3105"/>
    </location>
</feature>
<feature type="domain" description="Peptidase S8/S53" evidence="8">
    <location>
        <begin position="25"/>
        <end position="300"/>
    </location>
</feature>
<reference evidence="10 11" key="1">
    <citation type="submission" date="2022-06" db="EMBL/GenBank/DDBJ databases">
        <title>Haloarcula sp. a new haloarchaeum isolate from saline soil.</title>
        <authorList>
            <person name="Strakova D."/>
            <person name="Galisteo C."/>
            <person name="Sanchez-Porro C."/>
            <person name="Ventosa A."/>
        </authorList>
    </citation>
    <scope>NUCLEOTIDE SEQUENCE [LARGE SCALE GENOMIC DNA]</scope>
    <source>
        <strain evidence="10 11">S1CR25-12</strain>
    </source>
</reference>
<feature type="compositionally biased region" description="Acidic residues" evidence="7">
    <location>
        <begin position="320"/>
        <end position="331"/>
    </location>
</feature>
<feature type="region of interest" description="Disordered" evidence="7">
    <location>
        <begin position="439"/>
        <end position="462"/>
    </location>
</feature>
<keyword evidence="11" id="KW-1185">Reference proteome</keyword>
<dbReference type="Pfam" id="PF00082">
    <property type="entry name" value="Peptidase_S8"/>
    <property type="match status" value="1"/>
</dbReference>
<dbReference type="PROSITE" id="PS00138">
    <property type="entry name" value="SUBTILASE_SER"/>
    <property type="match status" value="1"/>
</dbReference>
<keyword evidence="4 5" id="KW-0720">Serine protease</keyword>
<dbReference type="PRINTS" id="PR00723">
    <property type="entry name" value="SUBTILISIN"/>
</dbReference>
<evidence type="ECO:0000256" key="5">
    <source>
        <dbReference type="PROSITE-ProRule" id="PRU01240"/>
    </source>
</evidence>
<feature type="region of interest" description="Disordered" evidence="7">
    <location>
        <begin position="316"/>
        <end position="335"/>
    </location>
</feature>
<feature type="region of interest" description="Disordered" evidence="7">
    <location>
        <begin position="1145"/>
        <end position="1178"/>
    </location>
</feature>
<dbReference type="Proteomes" id="UP001259659">
    <property type="component" value="Unassembled WGS sequence"/>
</dbReference>
<dbReference type="InterPro" id="IPR007280">
    <property type="entry name" value="Peptidase_C_arc/bac"/>
</dbReference>
<evidence type="ECO:0000313" key="10">
    <source>
        <dbReference type="EMBL" id="MDS0261146.1"/>
    </source>
</evidence>
<feature type="active site" description="Charge relay system" evidence="5">
    <location>
        <position position="70"/>
    </location>
</feature>
<dbReference type="InterPro" id="IPR023828">
    <property type="entry name" value="Peptidase_S8_Ser-AS"/>
</dbReference>
<dbReference type="InterPro" id="IPR050131">
    <property type="entry name" value="Peptidase_S8_subtilisin-like"/>
</dbReference>
<dbReference type="PANTHER" id="PTHR43806:SF11">
    <property type="entry name" value="CEREVISIN-RELATED"/>
    <property type="match status" value="1"/>
</dbReference>
<feature type="active site" description="Charge relay system" evidence="5">
    <location>
        <position position="247"/>
    </location>
</feature>
<feature type="compositionally biased region" description="Basic and acidic residues" evidence="7">
    <location>
        <begin position="1269"/>
        <end position="1280"/>
    </location>
</feature>
<accession>A0ABU2FFV8</accession>
<dbReference type="Pfam" id="PF04151">
    <property type="entry name" value="PPC"/>
    <property type="match status" value="2"/>
</dbReference>
<evidence type="ECO:0000313" key="11">
    <source>
        <dbReference type="Proteomes" id="UP001259659"/>
    </source>
</evidence>
<dbReference type="Gene3D" id="2.60.120.380">
    <property type="match status" value="25"/>
</dbReference>
<feature type="domain" description="Peptidase C-terminal archaeal/bacterial" evidence="9">
    <location>
        <begin position="591"/>
        <end position="658"/>
    </location>
</feature>
<dbReference type="InterPro" id="IPR036852">
    <property type="entry name" value="Peptidase_S8/S53_dom_sf"/>
</dbReference>
<feature type="compositionally biased region" description="Basic and acidic residues" evidence="7">
    <location>
        <begin position="3086"/>
        <end position="3095"/>
    </location>
</feature>
<dbReference type="InterPro" id="IPR015500">
    <property type="entry name" value="Peptidase_S8_subtilisin-rel"/>
</dbReference>
<keyword evidence="2 5" id="KW-0645">Protease</keyword>
<feature type="region of interest" description="Disordered" evidence="7">
    <location>
        <begin position="1265"/>
        <end position="1285"/>
    </location>
</feature>
<dbReference type="SUPFAM" id="SSF89260">
    <property type="entry name" value="Collagen-binding domain"/>
    <property type="match status" value="4"/>
</dbReference>
<organism evidence="10 11">
    <name type="scientific">Haloarcula saliterrae</name>
    <dbReference type="NCBI Taxonomy" id="2950534"/>
    <lineage>
        <taxon>Archaea</taxon>
        <taxon>Methanobacteriati</taxon>
        <taxon>Methanobacteriota</taxon>
        <taxon>Stenosarchaea group</taxon>
        <taxon>Halobacteria</taxon>
        <taxon>Halobacteriales</taxon>
        <taxon>Haloarculaceae</taxon>
        <taxon>Haloarcula</taxon>
    </lineage>
</organism>
<evidence type="ECO:0000256" key="6">
    <source>
        <dbReference type="RuleBase" id="RU003355"/>
    </source>
</evidence>
<evidence type="ECO:0000256" key="1">
    <source>
        <dbReference type="ARBA" id="ARBA00011073"/>
    </source>
</evidence>
<protein>
    <submittedName>
        <fullName evidence="10">S8 family serine peptidase</fullName>
    </submittedName>
</protein>
<dbReference type="RefSeq" id="WP_310920949.1">
    <property type="nucleotide sequence ID" value="NZ_JAMQON010000005.1"/>
</dbReference>
<feature type="compositionally biased region" description="Polar residues" evidence="7">
    <location>
        <begin position="3096"/>
        <end position="3105"/>
    </location>
</feature>
<sequence length="3477" mass="378404">MVPDGVARINATEAASDIPDSAESEVDVAVVDTGIDADHPDLVNNLEWGVDTTNGTVREGIQAADDVKYHGTHLAGIVAAENNSKGVVGVAPNVDLYSVQVLNKSRQTNKLQTDADWINTGIRMAARGPDDTLNTDDDPEIILMGINSSKDLPKLEDAIEYAANHALLVAPVGNSGGGSSSPKEVMYPARYSEVMGVAATDRDDERWSKSAEGPAVEIAAPGVNIRSTVPNEHMFGNAIYRTGSGTSMASPHVAGTAALIMASDLADGNRDLSDADVRDQLTDTALDLGDQGRDDKYGSGRVRAYYSITGRPYIDNIAEPNDDKDDADAVEPGENVQGLKIRDEDTDFYELEDDSGGELSTTISLASAKTSLQQSDSTRSKSATDPALDAELIGPSGTITTVDSIRDSETITYTADEDGSYYLKLTTNSESAVTYDLSVDETSDDGSEEQDASDQFEDNDARGNASDIAAGSYENLEVKDQDWYKLQVSSATNIEVEISFDASETSLSLDLEDSDGWPVGREEPVIDGEKVVHETPSGGTYYINVDNVGTDVSTYNLSIDIGGSGDRHADNRYDATAVSPGDQVSGTIDDDVDYFSVTARSGATLKPELSITGGDGELDMTLLNESGGTVESATTDGNSDSLTYEVPESGEYYVQVYSPFGGTADYDLKMKYDAAEDEDGTSSGDRFEPNDRRRNATEISSGADFDGLTLYDGNDNTEFEDYYAFNAKKGVEYTVTASFDDVSGDPRLIVDGPSLYKGFQGTTSPKDIEFTAAFDQTHYIWVYNASTKYDLSLEKMSSGDSLEINDRPEDATPVEPGDNYQGLAIEDKNGVEDVDYFAIDVNHSETITSEIDFDTGDSDLELDLFGPDKSKIKHGRLTSGGEGIRHKARRSGTYYLRVQAQGATGSYDFRVGLRNPVPPGTEPFEPNDKISNSREIVPGETYQQLNLSDDDEDYFAVELRAGEEITVRRETWGEGALGARLLDPSGKSVEWDENRGGTAKFSHEAGMSGTYYIKIDGIARDPPLPYELHTEVSSPSDRLEPNDEEDQARLVSQGYWEDVSVGTYAYDYYLVDVRPGETLTASVDAPDGEDDVAASLTLNGPGGTNKRTRFNTISYTADEGGLYRIGVDKDYTLADVPERYNLDIDIRGSDSNGDGSADADSGNQATEVPLTGDKIEGRSIGAQATHTYVIPLRAGRNLSTEVVPRNGELKEVSLVDPDGFTVLSTSEERIDRQIQVGKTGRYKIKVDGPPSGETQYDIALNPTGAAFKNDGRGEPNDKRSTATALVSSSRSYERLELHPDEADYYELHAFEGETISVSISQSQSNTDMDAQLLDSSGTTLKRWDSPRELRSIRYEADQTGSYYLRLENGSPDGSNGATVGYSMEYMVDVPSVIQRAPDGFESNDRRASASAVQPGSDYEGLTLPGRDVDYYAVQADAGDTIAPQTNTRYEQQNLTVKLVDDNGTVVATKSGSSDDHISHQVQRSGTYYINVSSSVFTSIPYEFDVAITEHEGRFEPDDNRDSATELTAGDSYERLNVTAADNPDYFEITLDQGEQVTTRIDGETGLDVDLIAPDGSVVHTALSGRDRLRHTADQSGAYYIRMATDLEELVGYNVSVDVTEPDEFEDNDARSTATQLQAGEEVTSTTLRPDDEDYFAVEADSSEVITSSADLDQRAGDVDMELLAPNGTVLTRADSAATDEHVEHEAQQSGTYYVRVFTASDRWHHYNLSADVVEPVDRFESNDGTATATPMQPDDEYNHLSVGGDDEDYFAIELRAAATFEASITTAQRGTDLDPELIAPNGAVVASASSAGQQEQLTHETVSAGTYYVRVSAADGPGANYDIETRTSPGRDRLEPNDNPGNATRVPADARRRNLTLTEGDTDRFAVTASDSTILSLNVSFDNYASEGQILLYGPNGTEMAQTTTYGGTEQIRALTNRSGTHRIAVVNSDRYMSTEYDLQVNVSEPVSDPLEPNDRRRNATDVAVTDSYAGLVLGRMEQDYFVFNVSEGDLIDPRISFDHDMADVNATLTSSNGTVVETSESDTDVETIDYEVSRSGSYYLRVASGDGNGALYDFQYGNTTGDRLEPDDRGSRATTVSFGDSYENLTVGWADDDYFAFDVEKGDLIDPEITPHQSATDIRAELLTEDGTPVASASPNHEQLSYQAPQNGTYYLQISQLNVDETSSYDLRYGNATGDRLEPNDHRTRATPVSLGDSYENLTVSDWDSDYFAFDVSKGELIDPEIEADDGLRAELTTGDGSSVSSANLDYEQLSYEAEQNTTYYLRLWTYGAGTTTYDLLYGNSTGDRLEPDDWRTRATNVSLGDSYQNLTISDGDPDYFAFNATGGELIDPEIRFDGADYPSAELVRPDGSSVTSVDLNYDQLEYEVEHGGTYYVKLSVENQEPGFYDLQYGNASGDRLEPDDWRTRATNVSIGDSYQNLTISDGDPDYFAFNASDGELIDPEIRFDGADHPSAELVRSDGSSVTSRNLDYRSLSYEVEQGGTYYVKLSVAADDPVAYDLVYGNSTGDRLEPDDWRTRATNVSFGDSYQNLTISDGDPDYFAVTVEENEVIDPSFSFDDDASDPRVELLGPEGPSETSANLDDDQLEYEVDQAGTYYLELSVEDDELVSYDFEYGSSSGDRLEPDDWPSRATNVSVGDSYQNLTVSDGDPDYFAFNATEGELIDPEIRLDGADYPSAELVRSDGSSVTSVDLNYERLEYEVEQNGTYYVKLSVAADDPVAYDLVYGNSTGDRLEPDDWRTRATNVSLGDRYDNLTVSDGDPDYFAVTVDENGVIDPSFSFDRYADNPQAQLLGPDGSSMTSADLDYEQLAYEVNSAGTYYVGLSIDADEPVAYDLVYGNSTGDRLEPDDWPSRATNLSLGDSYANLTISDGDPDSFAVTVDENGVIDPSFSFDGDASDPRVELLGPNGSSVTSTNLDYGELYYEAEQTGTYHLRLRVDNSDQSNYTVQYGDTTGDRLEPDDQTARATPVSLGDSYENLSVSDGDPDYFAFTASAGELLDPRLSFGDDATGARLELIGPTGRAVTTVAPAREQLSYEVRRDGTYYLRVTADTDELASYDLVYGNSTGDRLEPDDRTTRATSVSPGDSYENLTVSDGDPDYFKVNVSKRDLNGWQPSLADTYISGGWSGPQYQFGGYGADSRTARIDPRFSFGDSVDTPRAKLLGQGGAVLTSVDLADEELDYEVATAGTYYIRVTADTDESASYDIVYGNVTGDQLEPDDRETRATVVSPGDSYDNLTIERNDPDYFAFNVSEGELIDPRFTFGDGIDSPSAELVGPGGQTVARADLDHDQLTYDVEQNGTFYLRVETAGSGSYEFVYGNTTGDRLEGDDRRSRATTVSRGDSYDNLTVSDSDPDYFAFNVSEGELVDPRVVPSGESNLEVTLTDADGSHLDAVDPEYRQISHEARESGTYYLSVEADYIGGSYRLVYPNTTEPRGYFGLQRARSSGLGFSAVGLSVGP</sequence>
<dbReference type="PANTHER" id="PTHR43806">
    <property type="entry name" value="PEPTIDASE S8"/>
    <property type="match status" value="1"/>
</dbReference>
<feature type="compositionally biased region" description="Low complexity" evidence="7">
    <location>
        <begin position="1149"/>
        <end position="1163"/>
    </location>
</feature>
<name>A0ABU2FFV8_9EURY</name>
<keyword evidence="3 5" id="KW-0378">Hydrolase</keyword>
<dbReference type="InterPro" id="IPR023827">
    <property type="entry name" value="Peptidase_S8_Asp-AS"/>
</dbReference>
<comment type="similarity">
    <text evidence="1 5 6">Belongs to the peptidase S8 family.</text>
</comment>
<dbReference type="InterPro" id="IPR000209">
    <property type="entry name" value="Peptidase_S8/S53_dom"/>
</dbReference>
<evidence type="ECO:0000259" key="9">
    <source>
        <dbReference type="Pfam" id="PF04151"/>
    </source>
</evidence>
<gene>
    <name evidence="10" type="ORF">NDI56_17235</name>
</gene>